<name>A0A4V6RYR3_CAMSN</name>
<dbReference type="EMBL" id="SDRB02001631">
    <property type="protein sequence ID" value="THG20947.1"/>
    <property type="molecule type" value="Genomic_DNA"/>
</dbReference>
<comment type="function">
    <text evidence="5">Plant non-specific lipid-transfer proteins transfer phospholipids as well as galactolipids across membranes. May play a role in wax or cutin deposition in the cell walls of expanding epidermal cells and certain secretory tissues.</text>
</comment>
<protein>
    <recommendedName>
        <fullName evidence="5">Non-specific lipid-transfer protein</fullName>
    </recommendedName>
</protein>
<dbReference type="CDD" id="cd01960">
    <property type="entry name" value="nsLTP1"/>
    <property type="match status" value="2"/>
</dbReference>
<feature type="domain" description="Bifunctional inhibitor/plant lipid transfer protein/seed storage helical" evidence="7">
    <location>
        <begin position="141"/>
        <end position="203"/>
    </location>
</feature>
<keyword evidence="3 5" id="KW-0446">Lipid-binding</keyword>
<sequence length="219" mass="22359">MAGVKIACLAVLCMVVVVAPYAEAVTCGQVQGNLAQCLGYLRKGGAVPGPCCNGVRAMNSAAKTPADRKQTCVCLQQASKSITGINPEAAASLPGKCGVNVPYKISPSTDCSNSGMLIKLACVVMLCMVVIAPHAEAAISCGTVATSLAPCLPYLRTGGQVPTPCCNGVKSLYSAAKTTVDRRTACTCMKTAAASVTDINLGCSEVDEGQDSVRDAMPY</sequence>
<evidence type="ECO:0000256" key="2">
    <source>
        <dbReference type="ARBA" id="ARBA00022448"/>
    </source>
</evidence>
<dbReference type="Gene3D" id="1.10.110.10">
    <property type="entry name" value="Plant lipid-transfer and hydrophobic proteins"/>
    <property type="match status" value="2"/>
</dbReference>
<dbReference type="AlphaFoldDB" id="A0A4V6RYR3"/>
<keyword evidence="4" id="KW-1015">Disulfide bond</keyword>
<dbReference type="Pfam" id="PF00234">
    <property type="entry name" value="Tryp_alpha_amyl"/>
    <property type="match status" value="2"/>
</dbReference>
<evidence type="ECO:0000259" key="7">
    <source>
        <dbReference type="SMART" id="SM00499"/>
    </source>
</evidence>
<proteinExistence type="inferred from homology"/>
<evidence type="ECO:0000313" key="9">
    <source>
        <dbReference type="Proteomes" id="UP000306102"/>
    </source>
</evidence>
<keyword evidence="2 5" id="KW-0813">Transport</keyword>
<keyword evidence="9" id="KW-1185">Reference proteome</keyword>
<dbReference type="SMART" id="SM00499">
    <property type="entry name" value="AAI"/>
    <property type="match status" value="2"/>
</dbReference>
<reference evidence="8 9" key="1">
    <citation type="journal article" date="2018" name="Proc. Natl. Acad. Sci. U.S.A.">
        <title>Draft genome sequence of Camellia sinensis var. sinensis provides insights into the evolution of the tea genome and tea quality.</title>
        <authorList>
            <person name="Wei C."/>
            <person name="Yang H."/>
            <person name="Wang S."/>
            <person name="Zhao J."/>
            <person name="Liu C."/>
            <person name="Gao L."/>
            <person name="Xia E."/>
            <person name="Lu Y."/>
            <person name="Tai Y."/>
            <person name="She G."/>
            <person name="Sun J."/>
            <person name="Cao H."/>
            <person name="Tong W."/>
            <person name="Gao Q."/>
            <person name="Li Y."/>
            <person name="Deng W."/>
            <person name="Jiang X."/>
            <person name="Wang W."/>
            <person name="Chen Q."/>
            <person name="Zhang S."/>
            <person name="Li H."/>
            <person name="Wu J."/>
            <person name="Wang P."/>
            <person name="Li P."/>
            <person name="Shi C."/>
            <person name="Zheng F."/>
            <person name="Jian J."/>
            <person name="Huang B."/>
            <person name="Shan D."/>
            <person name="Shi M."/>
            <person name="Fang C."/>
            <person name="Yue Y."/>
            <person name="Li F."/>
            <person name="Li D."/>
            <person name="Wei S."/>
            <person name="Han B."/>
            <person name="Jiang C."/>
            <person name="Yin Y."/>
            <person name="Xia T."/>
            <person name="Zhang Z."/>
            <person name="Bennetzen J.L."/>
            <person name="Zhao S."/>
            <person name="Wan X."/>
        </authorList>
    </citation>
    <scope>NUCLEOTIDE SEQUENCE [LARGE SCALE GENOMIC DNA]</scope>
    <source>
        <strain evidence="9">cv. Shuchazao</strain>
        <tissue evidence="8">Leaf</tissue>
    </source>
</reference>
<evidence type="ECO:0000256" key="4">
    <source>
        <dbReference type="ARBA" id="ARBA00023157"/>
    </source>
</evidence>
<feature type="signal peptide" evidence="6">
    <location>
        <begin position="1"/>
        <end position="24"/>
    </location>
</feature>
<evidence type="ECO:0000313" key="8">
    <source>
        <dbReference type="EMBL" id="THG20947.1"/>
    </source>
</evidence>
<comment type="similarity">
    <text evidence="1 5">Belongs to the plant LTP family.</text>
</comment>
<dbReference type="SUPFAM" id="SSF47699">
    <property type="entry name" value="Bifunctional inhibitor/lipid-transfer protein/seed storage 2S albumin"/>
    <property type="match status" value="2"/>
</dbReference>
<keyword evidence="6" id="KW-0732">Signal</keyword>
<organism evidence="8 9">
    <name type="scientific">Camellia sinensis var. sinensis</name>
    <name type="common">China tea</name>
    <dbReference type="NCBI Taxonomy" id="542762"/>
    <lineage>
        <taxon>Eukaryota</taxon>
        <taxon>Viridiplantae</taxon>
        <taxon>Streptophyta</taxon>
        <taxon>Embryophyta</taxon>
        <taxon>Tracheophyta</taxon>
        <taxon>Spermatophyta</taxon>
        <taxon>Magnoliopsida</taxon>
        <taxon>eudicotyledons</taxon>
        <taxon>Gunneridae</taxon>
        <taxon>Pentapetalae</taxon>
        <taxon>asterids</taxon>
        <taxon>Ericales</taxon>
        <taxon>Theaceae</taxon>
        <taxon>Camellia</taxon>
    </lineage>
</organism>
<evidence type="ECO:0000256" key="6">
    <source>
        <dbReference type="SAM" id="SignalP"/>
    </source>
</evidence>
<feature type="domain" description="Bifunctional inhibitor/plant lipid transfer protein/seed storage helical" evidence="7">
    <location>
        <begin position="27"/>
        <end position="111"/>
    </location>
</feature>
<dbReference type="InterPro" id="IPR000528">
    <property type="entry name" value="Plant_nsLTP"/>
</dbReference>
<dbReference type="InterPro" id="IPR016140">
    <property type="entry name" value="Bifunc_inhib/LTP/seed_store"/>
</dbReference>
<dbReference type="GO" id="GO:0006869">
    <property type="term" value="P:lipid transport"/>
    <property type="evidence" value="ECO:0007669"/>
    <property type="project" value="InterPro"/>
</dbReference>
<dbReference type="Proteomes" id="UP000306102">
    <property type="component" value="Unassembled WGS sequence"/>
</dbReference>
<dbReference type="FunFam" id="1.10.110.10:FF:000002">
    <property type="entry name" value="Non-specific lipid-transfer protein"/>
    <property type="match status" value="1"/>
</dbReference>
<evidence type="ECO:0000256" key="1">
    <source>
        <dbReference type="ARBA" id="ARBA00009748"/>
    </source>
</evidence>
<gene>
    <name evidence="8" type="ORF">TEA_006622</name>
</gene>
<dbReference type="PRINTS" id="PR00382">
    <property type="entry name" value="LIPIDTRNSFER"/>
</dbReference>
<dbReference type="PANTHER" id="PTHR33076">
    <property type="entry name" value="NON-SPECIFIC LIPID-TRANSFER PROTEIN 2-RELATED"/>
    <property type="match status" value="1"/>
</dbReference>
<dbReference type="GO" id="GO:0008289">
    <property type="term" value="F:lipid binding"/>
    <property type="evidence" value="ECO:0007669"/>
    <property type="project" value="UniProtKB-KW"/>
</dbReference>
<dbReference type="InterPro" id="IPR036312">
    <property type="entry name" value="Bifun_inhib/LTP/seed_sf"/>
</dbReference>
<evidence type="ECO:0000256" key="3">
    <source>
        <dbReference type="ARBA" id="ARBA00023121"/>
    </source>
</evidence>
<accession>A0A4V6RYR3</accession>
<comment type="caution">
    <text evidence="8">The sequence shown here is derived from an EMBL/GenBank/DDBJ whole genome shotgun (WGS) entry which is preliminary data.</text>
</comment>
<feature type="chain" id="PRO_5020302576" description="Non-specific lipid-transfer protein" evidence="6">
    <location>
        <begin position="25"/>
        <end position="219"/>
    </location>
</feature>
<evidence type="ECO:0000256" key="5">
    <source>
        <dbReference type="RuleBase" id="RU000628"/>
    </source>
</evidence>